<protein>
    <submittedName>
        <fullName evidence="1">Uncharacterized protein</fullName>
    </submittedName>
</protein>
<organism evidence="1 2">
    <name type="scientific">Cladophialophora carrionii</name>
    <dbReference type="NCBI Taxonomy" id="86049"/>
    <lineage>
        <taxon>Eukaryota</taxon>
        <taxon>Fungi</taxon>
        <taxon>Dikarya</taxon>
        <taxon>Ascomycota</taxon>
        <taxon>Pezizomycotina</taxon>
        <taxon>Eurotiomycetes</taxon>
        <taxon>Chaetothyriomycetidae</taxon>
        <taxon>Chaetothyriales</taxon>
        <taxon>Herpotrichiellaceae</taxon>
        <taxon>Cladophialophora</taxon>
    </lineage>
</organism>
<dbReference type="EMBL" id="LGRB01000008">
    <property type="protein sequence ID" value="OCT52739.1"/>
    <property type="molecule type" value="Genomic_DNA"/>
</dbReference>
<sequence>MAFAHSYTPEVKVYSHGQYSGTYHHWAKWEAGKSIAQFSRLAQSDSLYQKGDLPPRVELITIRVAEDNTLTISILDAEVAEWWKKAASKYHIQRDGDEKVVGMADFLCLSHDRTDPSTDGDALVPLKEFMGKIATFQVERLETPEFAILTNIKRILTYELVTFTLVLRLESEEQSRIGIILYLCGHTNLAYWAYGNIFQVMTTEGRDRVLVSVVYELHGSKQTRLFHVSSRVQDLNDSGVYVCKEGKGDAGYVLKLPQEGRPQSFYHSS</sequence>
<proteinExistence type="predicted"/>
<name>A0A1C1CW43_9EURO</name>
<comment type="caution">
    <text evidence="1">The sequence shown here is derived from an EMBL/GenBank/DDBJ whole genome shotgun (WGS) entry which is preliminary data.</text>
</comment>
<dbReference type="Proteomes" id="UP000094526">
    <property type="component" value="Unassembled WGS sequence"/>
</dbReference>
<evidence type="ECO:0000313" key="1">
    <source>
        <dbReference type="EMBL" id="OCT52739.1"/>
    </source>
</evidence>
<dbReference type="VEuPathDB" id="FungiDB:CLCR_10688"/>
<gene>
    <name evidence="1" type="ORF">CLCR_10688</name>
</gene>
<evidence type="ECO:0000313" key="2">
    <source>
        <dbReference type="Proteomes" id="UP000094526"/>
    </source>
</evidence>
<dbReference type="AlphaFoldDB" id="A0A1C1CW43"/>
<reference evidence="2" key="1">
    <citation type="submission" date="2015-07" db="EMBL/GenBank/DDBJ databases">
        <authorList>
            <person name="Teixeira M.M."/>
            <person name="Souza R.C."/>
            <person name="Almeida L.G."/>
            <person name="Vicente V.A."/>
            <person name="de Hoog S."/>
            <person name="Bocca A.L."/>
            <person name="de Almeida S.R."/>
            <person name="Vasconcelos A.T."/>
            <person name="Felipe M.S."/>
        </authorList>
    </citation>
    <scope>NUCLEOTIDE SEQUENCE [LARGE SCALE GENOMIC DNA]</scope>
    <source>
        <strain evidence="2">KSF</strain>
    </source>
</reference>
<accession>A0A1C1CW43</accession>
<keyword evidence="2" id="KW-1185">Reference proteome</keyword>